<dbReference type="AlphaFoldDB" id="X6MPL0"/>
<proteinExistence type="predicted"/>
<accession>X6MPL0</accession>
<protein>
    <submittedName>
        <fullName evidence="2">Uncharacterized protein</fullName>
    </submittedName>
</protein>
<evidence type="ECO:0000313" key="2">
    <source>
        <dbReference type="EMBL" id="ETO15794.1"/>
    </source>
</evidence>
<reference evidence="2 3" key="1">
    <citation type="journal article" date="2013" name="Curr. Biol.">
        <title>The Genome of the Foraminiferan Reticulomyxa filosa.</title>
        <authorList>
            <person name="Glockner G."/>
            <person name="Hulsmann N."/>
            <person name="Schleicher M."/>
            <person name="Noegel A.A."/>
            <person name="Eichinger L."/>
            <person name="Gallinger C."/>
            <person name="Pawlowski J."/>
            <person name="Sierra R."/>
            <person name="Euteneuer U."/>
            <person name="Pillet L."/>
            <person name="Moustafa A."/>
            <person name="Platzer M."/>
            <person name="Groth M."/>
            <person name="Szafranski K."/>
            <person name="Schliwa M."/>
        </authorList>
    </citation>
    <scope>NUCLEOTIDE SEQUENCE [LARGE SCALE GENOMIC DNA]</scope>
</reference>
<dbReference type="Proteomes" id="UP000023152">
    <property type="component" value="Unassembled WGS sequence"/>
</dbReference>
<comment type="caution">
    <text evidence="2">The sequence shown here is derived from an EMBL/GenBank/DDBJ whole genome shotgun (WGS) entry which is preliminary data.</text>
</comment>
<keyword evidence="3" id="KW-1185">Reference proteome</keyword>
<gene>
    <name evidence="2" type="ORF">RFI_21575</name>
</gene>
<feature type="compositionally biased region" description="Low complexity" evidence="1">
    <location>
        <begin position="159"/>
        <end position="184"/>
    </location>
</feature>
<organism evidence="2 3">
    <name type="scientific">Reticulomyxa filosa</name>
    <dbReference type="NCBI Taxonomy" id="46433"/>
    <lineage>
        <taxon>Eukaryota</taxon>
        <taxon>Sar</taxon>
        <taxon>Rhizaria</taxon>
        <taxon>Retaria</taxon>
        <taxon>Foraminifera</taxon>
        <taxon>Monothalamids</taxon>
        <taxon>Reticulomyxidae</taxon>
        <taxon>Reticulomyxa</taxon>
    </lineage>
</organism>
<evidence type="ECO:0000313" key="3">
    <source>
        <dbReference type="Proteomes" id="UP000023152"/>
    </source>
</evidence>
<sequence length="342" mass="39780">MLHSLLTPKCMSLTETDSTSNSANAADQSSFETTPQIQKTQKCCVRYVREMWITYPDRRDHYTPFNDSSFNAHDDFYQKYPPQTCYKWNINVILEWLNYLSLYQLVKHIRRNQSCTKINGKHLLDFKINENSTSHKDSLISQIYSLFLFNHSKICNQDSPSSSSFPMTMDTDTTSDSKTSSPSSNFLKADSSDQVSMDDASLDSLKLTSFELRNFSSQVQYLQQYHFVYFGSQKSNGLKTTIKNKLLESTKPSISHSKLKSLTRFIADTKNRHCLLQRHFILCFSNNVLTIFQKIGLDVKKDSVLENNLYFNKFFKCFLKSISTFFFLQLILIRYPQYKKGL</sequence>
<feature type="region of interest" description="Disordered" evidence="1">
    <location>
        <begin position="159"/>
        <end position="192"/>
    </location>
</feature>
<evidence type="ECO:0000256" key="1">
    <source>
        <dbReference type="SAM" id="MobiDB-lite"/>
    </source>
</evidence>
<name>X6MPL0_RETFI</name>
<dbReference type="EMBL" id="ASPP01018796">
    <property type="protein sequence ID" value="ETO15794.1"/>
    <property type="molecule type" value="Genomic_DNA"/>
</dbReference>